<evidence type="ECO:0000256" key="7">
    <source>
        <dbReference type="ARBA" id="ARBA00022777"/>
    </source>
</evidence>
<dbReference type="InterPro" id="IPR001245">
    <property type="entry name" value="Ser-Thr/Tyr_kinase_cat_dom"/>
</dbReference>
<dbReference type="InterPro" id="IPR027417">
    <property type="entry name" value="P-loop_NTPase"/>
</dbReference>
<evidence type="ECO:0000313" key="19">
    <source>
        <dbReference type="EMBL" id="KAF5198647.1"/>
    </source>
</evidence>
<feature type="binding site" evidence="13">
    <location>
        <position position="110"/>
    </location>
    <ligand>
        <name>ATP</name>
        <dbReference type="ChEBI" id="CHEBI:30616"/>
    </ligand>
</feature>
<dbReference type="InterPro" id="IPR011009">
    <property type="entry name" value="Kinase-like_dom_sf"/>
</dbReference>
<dbReference type="Gene3D" id="3.30.200.20">
    <property type="entry name" value="Phosphorylase Kinase, domain 1"/>
    <property type="match status" value="1"/>
</dbReference>
<dbReference type="InterPro" id="IPR008271">
    <property type="entry name" value="Ser/Thr_kinase_AS"/>
</dbReference>
<evidence type="ECO:0000256" key="10">
    <source>
        <dbReference type="ARBA" id="ARBA00047899"/>
    </source>
</evidence>
<dbReference type="CDD" id="cd14066">
    <property type="entry name" value="STKc_IRAK"/>
    <property type="match status" value="1"/>
</dbReference>
<comment type="catalytic activity">
    <reaction evidence="10">
        <text>L-threonyl-[protein] + ATP = O-phospho-L-threonyl-[protein] + ADP + H(+)</text>
        <dbReference type="Rhea" id="RHEA:46608"/>
        <dbReference type="Rhea" id="RHEA-COMP:11060"/>
        <dbReference type="Rhea" id="RHEA-COMP:11605"/>
        <dbReference type="ChEBI" id="CHEBI:15378"/>
        <dbReference type="ChEBI" id="CHEBI:30013"/>
        <dbReference type="ChEBI" id="CHEBI:30616"/>
        <dbReference type="ChEBI" id="CHEBI:61977"/>
        <dbReference type="ChEBI" id="CHEBI:456216"/>
        <dbReference type="EC" id="2.7.11.1"/>
    </reaction>
</comment>
<evidence type="ECO:0000256" key="9">
    <source>
        <dbReference type="ARBA" id="ARBA00023175"/>
    </source>
</evidence>
<keyword evidence="6 12" id="KW-0547">Nucleotide-binding</keyword>
<protein>
    <recommendedName>
        <fullName evidence="3">non-specific serine/threonine protein kinase</fullName>
        <ecNumber evidence="3">2.7.11.1</ecNumber>
    </recommendedName>
</protein>
<dbReference type="OrthoDB" id="3176171at2759"/>
<dbReference type="Gene3D" id="3.40.850.10">
    <property type="entry name" value="Kinesin motor domain"/>
    <property type="match status" value="1"/>
</dbReference>
<evidence type="ECO:0000313" key="20">
    <source>
        <dbReference type="Proteomes" id="UP000554482"/>
    </source>
</evidence>
<dbReference type="PROSITE" id="PS50011">
    <property type="entry name" value="PROTEIN_KINASE_DOM"/>
    <property type="match status" value="1"/>
</dbReference>
<evidence type="ECO:0000259" key="17">
    <source>
        <dbReference type="PROSITE" id="PS50021"/>
    </source>
</evidence>
<dbReference type="Pfam" id="PF07714">
    <property type="entry name" value="PK_Tyr_Ser-Thr"/>
    <property type="match status" value="1"/>
</dbReference>
<keyword evidence="7" id="KW-0418">Kinase</keyword>
<dbReference type="PANTHER" id="PTHR47972:SF4">
    <property type="entry name" value="KINESIN-LIKE PROTEIN KIN-14L"/>
    <property type="match status" value="1"/>
</dbReference>
<dbReference type="FunFam" id="1.10.418.10:FF:000073">
    <property type="entry name" value="Kinesin-like protein KIN-14L"/>
    <property type="match status" value="1"/>
</dbReference>
<dbReference type="PROSITE" id="PS50067">
    <property type="entry name" value="KINESIN_MOTOR_2"/>
    <property type="match status" value="1"/>
</dbReference>
<evidence type="ECO:0000256" key="1">
    <source>
        <dbReference type="ARBA" id="ARBA00008171"/>
    </source>
</evidence>
<dbReference type="GO" id="GO:0008017">
    <property type="term" value="F:microtubule binding"/>
    <property type="evidence" value="ECO:0007669"/>
    <property type="project" value="InterPro"/>
</dbReference>
<comment type="similarity">
    <text evidence="1">Belongs to the protein kinase superfamily. TKL Ser/Thr protein kinase family. ROCO subfamily.</text>
</comment>
<evidence type="ECO:0000256" key="8">
    <source>
        <dbReference type="ARBA" id="ARBA00022840"/>
    </source>
</evidence>
<proteinExistence type="inferred from homology"/>
<feature type="domain" description="Kinesin motor" evidence="18">
    <location>
        <begin position="731"/>
        <end position="1090"/>
    </location>
</feature>
<keyword evidence="9 12" id="KW-0505">Motor protein</keyword>
<dbReference type="GO" id="GO:0015630">
    <property type="term" value="C:microtubule cytoskeleton"/>
    <property type="evidence" value="ECO:0007669"/>
    <property type="project" value="TreeGrafter"/>
</dbReference>
<comment type="similarity">
    <text evidence="2">Belongs to the TRAFAC class myosin-kinesin ATPase superfamily. Kinesin family. KIN-14 subfamily.</text>
</comment>
<feature type="coiled-coil region" evidence="14">
    <location>
        <begin position="1097"/>
        <end position="1124"/>
    </location>
</feature>
<dbReference type="SMART" id="SM00220">
    <property type="entry name" value="S_TKc"/>
    <property type="match status" value="1"/>
</dbReference>
<dbReference type="SMART" id="SM00129">
    <property type="entry name" value="KISc"/>
    <property type="match status" value="1"/>
</dbReference>
<evidence type="ECO:0000259" key="16">
    <source>
        <dbReference type="PROSITE" id="PS50011"/>
    </source>
</evidence>
<keyword evidence="20" id="KW-1185">Reference proteome</keyword>
<gene>
    <name evidence="19" type="ORF">FRX31_011765</name>
</gene>
<feature type="domain" description="Calponin-homology (CH)" evidence="17">
    <location>
        <begin position="426"/>
        <end position="552"/>
    </location>
</feature>
<evidence type="ECO:0000256" key="4">
    <source>
        <dbReference type="ARBA" id="ARBA00022527"/>
    </source>
</evidence>
<evidence type="ECO:0000256" key="13">
    <source>
        <dbReference type="PROSITE-ProRule" id="PRU10141"/>
    </source>
</evidence>
<dbReference type="GO" id="GO:0007018">
    <property type="term" value="P:microtubule-based movement"/>
    <property type="evidence" value="ECO:0007669"/>
    <property type="project" value="InterPro"/>
</dbReference>
<evidence type="ECO:0000259" key="18">
    <source>
        <dbReference type="PROSITE" id="PS50067"/>
    </source>
</evidence>
<dbReference type="PROSITE" id="PS50021">
    <property type="entry name" value="CH"/>
    <property type="match status" value="1"/>
</dbReference>
<dbReference type="GO" id="GO:0004674">
    <property type="term" value="F:protein serine/threonine kinase activity"/>
    <property type="evidence" value="ECO:0007669"/>
    <property type="project" value="UniProtKB-KW"/>
</dbReference>
<name>A0A7J6WNY6_THATH</name>
<dbReference type="PROSITE" id="PS00108">
    <property type="entry name" value="PROTEIN_KINASE_ST"/>
    <property type="match status" value="1"/>
</dbReference>
<dbReference type="SUPFAM" id="SSF52540">
    <property type="entry name" value="P-loop containing nucleoside triphosphate hydrolases"/>
    <property type="match status" value="1"/>
</dbReference>
<dbReference type="FunFam" id="1.10.510.10:FF:000095">
    <property type="entry name" value="protein STRUBBELIG-RECEPTOR FAMILY 8"/>
    <property type="match status" value="1"/>
</dbReference>
<dbReference type="InterPro" id="IPR036872">
    <property type="entry name" value="CH_dom_sf"/>
</dbReference>
<accession>A0A7J6WNY6</accession>
<dbReference type="EMBL" id="JABWDY010013026">
    <property type="protein sequence ID" value="KAF5198647.1"/>
    <property type="molecule type" value="Genomic_DNA"/>
</dbReference>
<evidence type="ECO:0000256" key="3">
    <source>
        <dbReference type="ARBA" id="ARBA00012513"/>
    </source>
</evidence>
<feature type="region of interest" description="Disordered" evidence="15">
    <location>
        <begin position="1274"/>
        <end position="1293"/>
    </location>
</feature>
<evidence type="ECO:0000256" key="12">
    <source>
        <dbReference type="PROSITE-ProRule" id="PRU00283"/>
    </source>
</evidence>
<dbReference type="PANTHER" id="PTHR47972">
    <property type="entry name" value="KINESIN-LIKE PROTEIN KLP-3"/>
    <property type="match status" value="1"/>
</dbReference>
<feature type="region of interest" description="Disordered" evidence="15">
    <location>
        <begin position="1374"/>
        <end position="1420"/>
    </location>
</feature>
<dbReference type="GO" id="GO:0005524">
    <property type="term" value="F:ATP binding"/>
    <property type="evidence" value="ECO:0007669"/>
    <property type="project" value="UniProtKB-UniRule"/>
</dbReference>
<dbReference type="Gene3D" id="1.10.418.10">
    <property type="entry name" value="Calponin-like domain"/>
    <property type="match status" value="1"/>
</dbReference>
<reference evidence="19 20" key="1">
    <citation type="submission" date="2020-06" db="EMBL/GenBank/DDBJ databases">
        <title>Transcriptomic and genomic resources for Thalictrum thalictroides and T. hernandezii: Facilitating candidate gene discovery in an emerging model plant lineage.</title>
        <authorList>
            <person name="Arias T."/>
            <person name="Riano-Pachon D.M."/>
            <person name="Di Stilio V.S."/>
        </authorList>
    </citation>
    <scope>NUCLEOTIDE SEQUENCE [LARGE SCALE GENOMIC DNA]</scope>
    <source>
        <strain evidence="20">cv. WT478/WT964</strain>
        <tissue evidence="19">Leaves</tissue>
    </source>
</reference>
<comment type="caution">
    <text evidence="19">The sequence shown here is derived from an EMBL/GenBank/DDBJ whole genome shotgun (WGS) entry which is preliminary data.</text>
</comment>
<evidence type="ECO:0000256" key="14">
    <source>
        <dbReference type="SAM" id="Coils"/>
    </source>
</evidence>
<sequence>MGNCFGKGKGRAIAHASSVSSSAPQITSSNLKEAYATENNSSLTTFKTDSPASGNLKSFSFNDLKIATKNFRSESFLGEGGFGCVFKGWIDENTCAPTKPGVGIVVAIKKLKIESFQGHKEWLAEVNYLGLLRHNNLVKLIGYCSELENRLLVYEYMPRGSLENHLFKRGVQPIAWTTRLRIAVDISRGLSFLHNSDTQVIYRDLKASNILLDSDFNAKLSDFGLARDGPTGDNTHVSTRVIGTRGYAAPEYVATGHLTTKSDVFSFGVVLLELLSGKRALDEDNSGFEESLVDWAKPFISDSRRVLRIMDTRLGGQYPKKEAQAIAALVLQCLHTDPKNRPLMKDIYTTLEQLHNSNDNMRRSPHKMHHHGTKHTNYNHKQVNCDFVQRVSNELVAFVEMEDSSSSSRTVLHDVHLASRKAEESALRRYQASAWLESFNGRSLGLSAQPSEQEFVSCLRNGLVLCNVINKIQPGTVPKVIECHSNSSSPLNSETQPLPAYQYFENVRNFLVAVEELKLPAFEASDLERESLDAGSTAKIVDCILSLKSYHEWRQWSGGVNGSSKHLKSPMITRSTGRNHSRGAHTNALGPSRNLDMSSANGKTSPAENEHGKLEESIVGAFVDRLLDTKENIDHNLLASLHNGTKDSANFLNKIITTCLQGQQLEQFPEDLKMLLSMTKNEYEVLQAQLQNDLQALGEKVQEMSFAALGYQRVIKENKDLYNMVQDLKGNIRVYCRIRPIIGTDTRNVIDHIGGDGSLVVVDPLKPHKDARKVFQFNHVFGPTSNQDEVYKETQPLIRSVMDGYNVCIFAYGQTGSGKTHTMCGPSGGSSKDMGINYLALNDLFEISCTRKDTVKYEIQVQMVEIYNEQVRDLLTEDSSTTKYPSFFSTIFLIHILSYDISHSFMPVYLDSLMIDTLEIRNCTSNGGLSLPDATMHVVKSSMDVLDLMKLGEMNRFVSATAINHQSSRSHSVLTVHVHGKDASGNILRSCLHLVDLAGSERVDKSEVTGDRLKEAQYINKSLSCLGDVITALAQKNSHIPYRNSKLTQLLQDSLGGHAKTLMFAHVSPEAHSYGETISTLKFAQRVSTVELGAAHSNKESREVKELKDQVETLKKALSCKANEPKSPWEKVKLMSDRTPPRPRRLSIENSVVKADKSVNTDNRKVMKTPFVEDKLKSDGISSRPRRLSLEIPKYEKDLSQNRGSENVQCASPYSSRDLCKDSSSGYNSFQNAEASISSRTNINASSVTMVYRHTAPRSPTSACQGKIVGTESRMRRPTQLPKTPEPPSLKNRTFQTVTPSEFGLPNKSQAPAVAMSTTKKGSQIRRSLHTIGKLINPSDKKIHQHPVVTLSTMNLNDKSPHTTNARTLRRQSLTGGQTSGLSRRTSLGGKSTDSCSNVKRNATTPPPVHPSSKATKQWF</sequence>
<dbReference type="SUPFAM" id="SSF47576">
    <property type="entry name" value="Calponin-homology domain, CH-domain"/>
    <property type="match status" value="1"/>
</dbReference>
<dbReference type="GO" id="GO:0003777">
    <property type="term" value="F:microtubule motor activity"/>
    <property type="evidence" value="ECO:0007669"/>
    <property type="project" value="InterPro"/>
</dbReference>
<dbReference type="InterPro" id="IPR001752">
    <property type="entry name" value="Kinesin_motor_dom"/>
</dbReference>
<feature type="binding site" evidence="12">
    <location>
        <begin position="813"/>
        <end position="820"/>
    </location>
    <ligand>
        <name>ATP</name>
        <dbReference type="ChEBI" id="CHEBI:30616"/>
    </ligand>
</feature>
<dbReference type="InterPro" id="IPR000719">
    <property type="entry name" value="Prot_kinase_dom"/>
</dbReference>
<dbReference type="Pfam" id="PF00225">
    <property type="entry name" value="Kinesin"/>
    <property type="match status" value="1"/>
</dbReference>
<dbReference type="Gene3D" id="1.10.510.10">
    <property type="entry name" value="Transferase(Phosphotransferase) domain 1"/>
    <property type="match status" value="1"/>
</dbReference>
<evidence type="ECO:0000256" key="15">
    <source>
        <dbReference type="SAM" id="MobiDB-lite"/>
    </source>
</evidence>
<dbReference type="EC" id="2.7.11.1" evidence="3"/>
<dbReference type="CDD" id="cd21203">
    <property type="entry name" value="CH_AtKIN14-like"/>
    <property type="match status" value="1"/>
</dbReference>
<dbReference type="InterPro" id="IPR001715">
    <property type="entry name" value="CH_dom"/>
</dbReference>
<keyword evidence="14" id="KW-0175">Coiled coil</keyword>
<feature type="domain" description="Protein kinase" evidence="16">
    <location>
        <begin position="71"/>
        <end position="354"/>
    </location>
</feature>
<organism evidence="19 20">
    <name type="scientific">Thalictrum thalictroides</name>
    <name type="common">Rue-anemone</name>
    <name type="synonym">Anemone thalictroides</name>
    <dbReference type="NCBI Taxonomy" id="46969"/>
    <lineage>
        <taxon>Eukaryota</taxon>
        <taxon>Viridiplantae</taxon>
        <taxon>Streptophyta</taxon>
        <taxon>Embryophyta</taxon>
        <taxon>Tracheophyta</taxon>
        <taxon>Spermatophyta</taxon>
        <taxon>Magnoliopsida</taxon>
        <taxon>Ranunculales</taxon>
        <taxon>Ranunculaceae</taxon>
        <taxon>Thalictroideae</taxon>
        <taxon>Thalictrum</taxon>
    </lineage>
</organism>
<dbReference type="FunFam" id="3.30.200.20:FF:000228">
    <property type="entry name" value="Serine/threonine-protein kinase BIK1"/>
    <property type="match status" value="1"/>
</dbReference>
<evidence type="ECO:0000256" key="11">
    <source>
        <dbReference type="ARBA" id="ARBA00048679"/>
    </source>
</evidence>
<evidence type="ECO:0000256" key="2">
    <source>
        <dbReference type="ARBA" id="ARBA00010899"/>
    </source>
</evidence>
<dbReference type="PRINTS" id="PR00380">
    <property type="entry name" value="KINESINHEAVY"/>
</dbReference>
<dbReference type="Proteomes" id="UP000554482">
    <property type="component" value="Unassembled WGS sequence"/>
</dbReference>
<dbReference type="InterPro" id="IPR027640">
    <property type="entry name" value="Kinesin-like_fam"/>
</dbReference>
<dbReference type="InterPro" id="IPR036961">
    <property type="entry name" value="Kinesin_motor_dom_sf"/>
</dbReference>
<dbReference type="InterPro" id="IPR017441">
    <property type="entry name" value="Protein_kinase_ATP_BS"/>
</dbReference>
<keyword evidence="5" id="KW-0808">Transferase</keyword>
<evidence type="ECO:0000256" key="6">
    <source>
        <dbReference type="ARBA" id="ARBA00022741"/>
    </source>
</evidence>
<dbReference type="PROSITE" id="PS00107">
    <property type="entry name" value="PROTEIN_KINASE_ATP"/>
    <property type="match status" value="1"/>
</dbReference>
<keyword evidence="4" id="KW-0723">Serine/threonine-protein kinase</keyword>
<dbReference type="Pfam" id="PF00307">
    <property type="entry name" value="CH"/>
    <property type="match status" value="1"/>
</dbReference>
<feature type="compositionally biased region" description="Polar residues" evidence="15">
    <location>
        <begin position="595"/>
        <end position="607"/>
    </location>
</feature>
<dbReference type="SMART" id="SM00033">
    <property type="entry name" value="CH"/>
    <property type="match status" value="1"/>
</dbReference>
<feature type="compositionally biased region" description="Polar residues" evidence="15">
    <location>
        <begin position="1374"/>
        <end position="1404"/>
    </location>
</feature>
<feature type="region of interest" description="Disordered" evidence="15">
    <location>
        <begin position="564"/>
        <end position="611"/>
    </location>
</feature>
<keyword evidence="8 12" id="KW-0067">ATP-binding</keyword>
<comment type="catalytic activity">
    <reaction evidence="11">
        <text>L-seryl-[protein] + ATP = O-phospho-L-seryl-[protein] + ADP + H(+)</text>
        <dbReference type="Rhea" id="RHEA:17989"/>
        <dbReference type="Rhea" id="RHEA-COMP:9863"/>
        <dbReference type="Rhea" id="RHEA-COMP:11604"/>
        <dbReference type="ChEBI" id="CHEBI:15378"/>
        <dbReference type="ChEBI" id="CHEBI:29999"/>
        <dbReference type="ChEBI" id="CHEBI:30616"/>
        <dbReference type="ChEBI" id="CHEBI:83421"/>
        <dbReference type="ChEBI" id="CHEBI:456216"/>
        <dbReference type="EC" id="2.7.11.1"/>
    </reaction>
</comment>
<dbReference type="SUPFAM" id="SSF56112">
    <property type="entry name" value="Protein kinase-like (PK-like)"/>
    <property type="match status" value="1"/>
</dbReference>
<evidence type="ECO:0000256" key="5">
    <source>
        <dbReference type="ARBA" id="ARBA00022679"/>
    </source>
</evidence>